<comment type="caution">
    <text evidence="9">The sequence shown here is derived from an EMBL/GenBank/DDBJ whole genome shotgun (WGS) entry which is preliminary data.</text>
</comment>
<name>A0A4Q8D1D9_9GAMM</name>
<proteinExistence type="inferred from homology"/>
<keyword evidence="5 7" id="KW-1133">Transmembrane helix</keyword>
<dbReference type="EMBL" id="SHLI01000001">
    <property type="protein sequence ID" value="RZU99201.1"/>
    <property type="molecule type" value="Genomic_DNA"/>
</dbReference>
<dbReference type="PROSITE" id="PS50928">
    <property type="entry name" value="ABC_TM1"/>
    <property type="match status" value="1"/>
</dbReference>
<dbReference type="GO" id="GO:0005886">
    <property type="term" value="C:plasma membrane"/>
    <property type="evidence" value="ECO:0007669"/>
    <property type="project" value="UniProtKB-SubCell"/>
</dbReference>
<dbReference type="RefSeq" id="WP_130503451.1">
    <property type="nucleotide sequence ID" value="NZ_SHLI01000001.1"/>
</dbReference>
<keyword evidence="2 7" id="KW-0813">Transport</keyword>
<dbReference type="CDD" id="cd06261">
    <property type="entry name" value="TM_PBP2"/>
    <property type="match status" value="1"/>
</dbReference>
<dbReference type="Gene3D" id="1.10.3720.10">
    <property type="entry name" value="MetI-like"/>
    <property type="match status" value="1"/>
</dbReference>
<evidence type="ECO:0000259" key="8">
    <source>
        <dbReference type="PROSITE" id="PS50928"/>
    </source>
</evidence>
<dbReference type="SUPFAM" id="SSF161098">
    <property type="entry name" value="MetI-like"/>
    <property type="match status" value="1"/>
</dbReference>
<evidence type="ECO:0000256" key="5">
    <source>
        <dbReference type="ARBA" id="ARBA00022989"/>
    </source>
</evidence>
<dbReference type="Proteomes" id="UP000292298">
    <property type="component" value="Unassembled WGS sequence"/>
</dbReference>
<feature type="transmembrane region" description="Helical" evidence="7">
    <location>
        <begin position="114"/>
        <end position="133"/>
    </location>
</feature>
<accession>A0A4Q8D1D9</accession>
<feature type="domain" description="ABC transmembrane type-1" evidence="8">
    <location>
        <begin position="80"/>
        <end position="256"/>
    </location>
</feature>
<dbReference type="GO" id="GO:0055085">
    <property type="term" value="P:transmembrane transport"/>
    <property type="evidence" value="ECO:0007669"/>
    <property type="project" value="InterPro"/>
</dbReference>
<keyword evidence="3" id="KW-1003">Cell membrane</keyword>
<evidence type="ECO:0000256" key="1">
    <source>
        <dbReference type="ARBA" id="ARBA00004651"/>
    </source>
</evidence>
<protein>
    <submittedName>
        <fullName evidence="9">NitT/TauT family transport system permease protein</fullName>
    </submittedName>
</protein>
<dbReference type="OrthoDB" id="258894at2"/>
<feature type="transmembrane region" description="Helical" evidence="7">
    <location>
        <begin position="83"/>
        <end position="107"/>
    </location>
</feature>
<comment type="similarity">
    <text evidence="7">Belongs to the binding-protein-dependent transport system permease family.</text>
</comment>
<evidence type="ECO:0000256" key="4">
    <source>
        <dbReference type="ARBA" id="ARBA00022692"/>
    </source>
</evidence>
<dbReference type="InterPro" id="IPR000515">
    <property type="entry name" value="MetI-like"/>
</dbReference>
<sequence>MKRLINQKPTKTLAVAVAAAPFLLAVGFYVVASVERLAENPNDKLLPSLGTLAASVDRLTTEPSRRTGDILLWADTQASLFRIGSGVAISMVSALLVGVLTGLIPYVNRTLSTFIAAVAMIPPLAVLPIFFIAFGVGELSKIMLIIFGILPVMIRDLQQRVEGLPSEQLVKAQTLGASSWQVFLRVAIPQTLPRLFDVTRLALGSAWLFLIAAEAIAAEQGLGYRIFLVRRYLDMQTIIPYVVWITILAFLFDWLLRHINQWLFPWYTAGRSE</sequence>
<gene>
    <name evidence="9" type="ORF">EV698_1483</name>
</gene>
<feature type="transmembrane region" description="Helical" evidence="7">
    <location>
        <begin position="12"/>
        <end position="32"/>
    </location>
</feature>
<evidence type="ECO:0000256" key="3">
    <source>
        <dbReference type="ARBA" id="ARBA00022475"/>
    </source>
</evidence>
<reference evidence="9 10" key="1">
    <citation type="submission" date="2019-02" db="EMBL/GenBank/DDBJ databases">
        <title>Genomic Encyclopedia of Type Strains, Phase IV (KMG-IV): sequencing the most valuable type-strain genomes for metagenomic binning, comparative biology and taxonomic classification.</title>
        <authorList>
            <person name="Goeker M."/>
        </authorList>
    </citation>
    <scope>NUCLEOTIDE SEQUENCE [LARGE SCALE GENOMIC DNA]</scope>
    <source>
        <strain evidence="9 10">DSM 21056</strain>
    </source>
</reference>
<comment type="subcellular location">
    <subcellularLocation>
        <location evidence="1 7">Cell membrane</location>
        <topology evidence="1 7">Multi-pass membrane protein</topology>
    </subcellularLocation>
</comment>
<dbReference type="GO" id="GO:0010438">
    <property type="term" value="P:cellular response to sulfur starvation"/>
    <property type="evidence" value="ECO:0007669"/>
    <property type="project" value="TreeGrafter"/>
</dbReference>
<dbReference type="PANTHER" id="PTHR30151">
    <property type="entry name" value="ALKANE SULFONATE ABC TRANSPORTER-RELATED, MEMBRANE SUBUNIT"/>
    <property type="match status" value="1"/>
</dbReference>
<evidence type="ECO:0000313" key="10">
    <source>
        <dbReference type="Proteomes" id="UP000292298"/>
    </source>
</evidence>
<feature type="transmembrane region" description="Helical" evidence="7">
    <location>
        <begin position="238"/>
        <end position="256"/>
    </location>
</feature>
<evidence type="ECO:0000256" key="2">
    <source>
        <dbReference type="ARBA" id="ARBA00022448"/>
    </source>
</evidence>
<dbReference type="PANTHER" id="PTHR30151:SF25">
    <property type="entry name" value="TAURINE TRANSPORT SYSTEM PERMEASE PROTEIN TAUC"/>
    <property type="match status" value="1"/>
</dbReference>
<keyword evidence="10" id="KW-1185">Reference proteome</keyword>
<dbReference type="Pfam" id="PF00528">
    <property type="entry name" value="BPD_transp_1"/>
    <property type="match status" value="1"/>
</dbReference>
<organism evidence="9 10">
    <name type="scientific">Spiribacter vilamensis</name>
    <dbReference type="NCBI Taxonomy" id="531306"/>
    <lineage>
        <taxon>Bacteria</taxon>
        <taxon>Pseudomonadati</taxon>
        <taxon>Pseudomonadota</taxon>
        <taxon>Gammaproteobacteria</taxon>
        <taxon>Chromatiales</taxon>
        <taxon>Ectothiorhodospiraceae</taxon>
        <taxon>Spiribacter</taxon>
    </lineage>
</organism>
<evidence type="ECO:0000313" key="9">
    <source>
        <dbReference type="EMBL" id="RZU99201.1"/>
    </source>
</evidence>
<keyword evidence="6 7" id="KW-0472">Membrane</keyword>
<evidence type="ECO:0000256" key="7">
    <source>
        <dbReference type="RuleBase" id="RU363032"/>
    </source>
</evidence>
<dbReference type="AlphaFoldDB" id="A0A4Q8D1D9"/>
<evidence type="ECO:0000256" key="6">
    <source>
        <dbReference type="ARBA" id="ARBA00023136"/>
    </source>
</evidence>
<feature type="transmembrane region" description="Helical" evidence="7">
    <location>
        <begin position="201"/>
        <end position="218"/>
    </location>
</feature>
<keyword evidence="4 7" id="KW-0812">Transmembrane</keyword>
<dbReference type="InterPro" id="IPR035906">
    <property type="entry name" value="MetI-like_sf"/>
</dbReference>